<dbReference type="PANTHER" id="PTHR35010:SF2">
    <property type="entry name" value="BLL4672 PROTEIN"/>
    <property type="match status" value="1"/>
</dbReference>
<dbReference type="Pfam" id="PF13560">
    <property type="entry name" value="HTH_31"/>
    <property type="match status" value="1"/>
</dbReference>
<comment type="caution">
    <text evidence="2">The sequence shown here is derived from an EMBL/GenBank/DDBJ whole genome shotgun (WGS) entry which is preliminary data.</text>
</comment>
<reference evidence="2 3" key="1">
    <citation type="submission" date="2023-06" db="EMBL/GenBank/DDBJ databases">
        <authorList>
            <person name="Feng G."/>
            <person name="Li J."/>
            <person name="Zhu H."/>
        </authorList>
    </citation>
    <scope>NUCLEOTIDE SEQUENCE [LARGE SCALE GENOMIC DNA]</scope>
    <source>
        <strain evidence="2 3">RHCKG23</strain>
    </source>
</reference>
<name>A0ABT7T683_9MICO</name>
<dbReference type="SMART" id="SM00530">
    <property type="entry name" value="HTH_XRE"/>
    <property type="match status" value="1"/>
</dbReference>
<dbReference type="SUPFAM" id="SSF47413">
    <property type="entry name" value="lambda repressor-like DNA-binding domains"/>
    <property type="match status" value="1"/>
</dbReference>
<dbReference type="InterPro" id="IPR041413">
    <property type="entry name" value="MLTR_LBD"/>
</dbReference>
<dbReference type="InterPro" id="IPR001387">
    <property type="entry name" value="Cro/C1-type_HTH"/>
</dbReference>
<proteinExistence type="predicted"/>
<sequence>MPSSSADLALGAYLRAIRGRLSPEALGLPYGGLRRVAGLRREEVAVLGGLSVDYYTRLEQGREVSPGSAVLDGIADGLELEGDERDHLFTLAGLVPPPRRSRAPGSVSPALGQLLDSWSAHPAFVIDPAHDVLAANALARGVHAPFARFDNLVRMTFTDPVARDFHVDWSRTADSTVASLRAATAEHGADPGLLAVVAEVRGRSDEFEERWSAQRVQRKAATTKRFVHGEVGGLEFDAHSFAVQGSPGLQLVVYGCAPGSATAQALPLLAIGGAVVRR</sequence>
<gene>
    <name evidence="2" type="ORF">QUG92_05035</name>
</gene>
<dbReference type="Gene3D" id="3.30.450.180">
    <property type="match status" value="1"/>
</dbReference>
<dbReference type="RefSeq" id="WP_289457938.1">
    <property type="nucleotide sequence ID" value="NZ_JAUCML010000003.1"/>
</dbReference>
<dbReference type="Proteomes" id="UP001237823">
    <property type="component" value="Unassembled WGS sequence"/>
</dbReference>
<evidence type="ECO:0000313" key="2">
    <source>
        <dbReference type="EMBL" id="MDM7884462.1"/>
    </source>
</evidence>
<dbReference type="PANTHER" id="PTHR35010">
    <property type="entry name" value="BLL4672 PROTEIN-RELATED"/>
    <property type="match status" value="1"/>
</dbReference>
<dbReference type="Gene3D" id="1.10.260.40">
    <property type="entry name" value="lambda repressor-like DNA-binding domains"/>
    <property type="match status" value="1"/>
</dbReference>
<protein>
    <submittedName>
        <fullName evidence="2">Helix-turn-helix transcriptional regulator</fullName>
    </submittedName>
</protein>
<evidence type="ECO:0000259" key="1">
    <source>
        <dbReference type="SMART" id="SM00530"/>
    </source>
</evidence>
<keyword evidence="3" id="KW-1185">Reference proteome</keyword>
<dbReference type="CDD" id="cd00093">
    <property type="entry name" value="HTH_XRE"/>
    <property type="match status" value="1"/>
</dbReference>
<accession>A0ABT7T683</accession>
<dbReference type="Pfam" id="PF17765">
    <property type="entry name" value="MLTR_LBD"/>
    <property type="match status" value="1"/>
</dbReference>
<organism evidence="2 3">
    <name type="scientific">Curtobacterium citri</name>
    <dbReference type="NCBI Taxonomy" id="3055139"/>
    <lineage>
        <taxon>Bacteria</taxon>
        <taxon>Bacillati</taxon>
        <taxon>Actinomycetota</taxon>
        <taxon>Actinomycetes</taxon>
        <taxon>Micrococcales</taxon>
        <taxon>Microbacteriaceae</taxon>
        <taxon>Curtobacterium</taxon>
    </lineage>
</organism>
<dbReference type="EMBL" id="JAUCML010000003">
    <property type="protein sequence ID" value="MDM7884462.1"/>
    <property type="molecule type" value="Genomic_DNA"/>
</dbReference>
<evidence type="ECO:0000313" key="3">
    <source>
        <dbReference type="Proteomes" id="UP001237823"/>
    </source>
</evidence>
<feature type="domain" description="HTH cro/C1-type" evidence="1">
    <location>
        <begin position="13"/>
        <end position="85"/>
    </location>
</feature>
<dbReference type="InterPro" id="IPR010982">
    <property type="entry name" value="Lambda_DNA-bd_dom_sf"/>
</dbReference>